<evidence type="ECO:0000313" key="1">
    <source>
        <dbReference type="EMBL" id="CEK27621.1"/>
    </source>
</evidence>
<accession>A0A0A8VJ47</accession>
<name>A0A0A8VJ47_YERRU</name>
<organism evidence="1">
    <name type="scientific">Yersinia ruckeri</name>
    <dbReference type="NCBI Taxonomy" id="29486"/>
    <lineage>
        <taxon>Bacteria</taxon>
        <taxon>Pseudomonadati</taxon>
        <taxon>Pseudomonadota</taxon>
        <taxon>Gammaproteobacteria</taxon>
        <taxon>Enterobacterales</taxon>
        <taxon>Yersiniaceae</taxon>
        <taxon>Yersinia</taxon>
    </lineage>
</organism>
<dbReference type="AlphaFoldDB" id="A0A0A8VJ47"/>
<reference evidence="1" key="1">
    <citation type="journal article" date="2015" name="Genome Announc.">
        <title>Complete Genome Sequence of Yersinia ruckeri Strain CSF007-82, Etiologic Agent of Red Mouth Disease in Salmonid Fish.</title>
        <authorList>
            <person name="Nelson M.C."/>
            <person name="LaPatra S.E."/>
            <person name="Welch T.J."/>
            <person name="Graf J."/>
        </authorList>
    </citation>
    <scope>NUCLEOTIDE SEQUENCE</scope>
    <source>
        <strain evidence="1">CSF007-82</strain>
    </source>
</reference>
<proteinExistence type="predicted"/>
<dbReference type="EMBL" id="LN681231">
    <property type="protein sequence ID" value="CEK27621.1"/>
    <property type="molecule type" value="Genomic_DNA"/>
</dbReference>
<sequence length="40" mass="4515">MVKVITLPFVAELAIKYFCFIFHADSDIYTIGTTFDISIA</sequence>
<gene>
    <name evidence="1" type="ORF">CSF007_9340</name>
</gene>
<protein>
    <submittedName>
        <fullName evidence="1">Uncharacterized protein</fullName>
    </submittedName>
</protein>